<dbReference type="RefSeq" id="XP_031027142.1">
    <property type="nucleotide sequence ID" value="XM_031166862.1"/>
</dbReference>
<evidence type="ECO:0000259" key="2">
    <source>
        <dbReference type="Pfam" id="PF07883"/>
    </source>
</evidence>
<evidence type="ECO:0000313" key="4">
    <source>
        <dbReference type="Proteomes" id="UP000319731"/>
    </source>
</evidence>
<comment type="caution">
    <text evidence="3">The sequence shown here is derived from an EMBL/GenBank/DDBJ whole genome shotgun (WGS) entry which is preliminary data.</text>
</comment>
<proteinExistence type="predicted"/>
<dbReference type="OrthoDB" id="10263073at2759"/>
<dbReference type="GO" id="GO:0046872">
    <property type="term" value="F:metal ion binding"/>
    <property type="evidence" value="ECO:0007669"/>
    <property type="project" value="UniProtKB-KW"/>
</dbReference>
<feature type="domain" description="Cupin type-2" evidence="2">
    <location>
        <begin position="35"/>
        <end position="106"/>
    </location>
</feature>
<dbReference type="InterPro" id="IPR051610">
    <property type="entry name" value="GPI/OXD"/>
</dbReference>
<dbReference type="Proteomes" id="UP000319731">
    <property type="component" value="Unassembled WGS sequence"/>
</dbReference>
<dbReference type="SUPFAM" id="SSF51182">
    <property type="entry name" value="RmlC-like cupins"/>
    <property type="match status" value="1"/>
</dbReference>
<dbReference type="Pfam" id="PF07883">
    <property type="entry name" value="Cupin_2"/>
    <property type="match status" value="1"/>
</dbReference>
<dbReference type="InterPro" id="IPR011051">
    <property type="entry name" value="RmlC_Cupin_sf"/>
</dbReference>
<dbReference type="GeneID" id="42002159"/>
<dbReference type="AlphaFoldDB" id="A0A507CBS7"/>
<keyword evidence="1" id="KW-0479">Metal-binding</keyword>
<evidence type="ECO:0000256" key="1">
    <source>
        <dbReference type="ARBA" id="ARBA00022723"/>
    </source>
</evidence>
<dbReference type="PANTHER" id="PTHR35848:SF6">
    <property type="entry name" value="CUPIN TYPE-2 DOMAIN-CONTAINING PROTEIN"/>
    <property type="match status" value="1"/>
</dbReference>
<dbReference type="CDD" id="cd02224">
    <property type="entry name" value="cupin_SPO2919-like"/>
    <property type="match status" value="1"/>
</dbReference>
<sequence length="162" mass="17970">MLPGSKRSHPLNEAASRYTIPLGDLVGLKHSGVHLVTLKSGDTSSVDHFHHHTEEWIYILDGQGVACIDGNDIPVEKGTFLGFVRSTRGPSHNMKNTSASDLLYLCGGERRDFDVCVYPKINKIMVNEGGDDGFDGFRRKTFVNTEHMLILHEEAGYGSKRK</sequence>
<organism evidence="3 4">
    <name type="scientific">Synchytrium microbalum</name>
    <dbReference type="NCBI Taxonomy" id="1806994"/>
    <lineage>
        <taxon>Eukaryota</taxon>
        <taxon>Fungi</taxon>
        <taxon>Fungi incertae sedis</taxon>
        <taxon>Chytridiomycota</taxon>
        <taxon>Chytridiomycota incertae sedis</taxon>
        <taxon>Chytridiomycetes</taxon>
        <taxon>Synchytriales</taxon>
        <taxon>Synchytriaceae</taxon>
        <taxon>Synchytrium</taxon>
    </lineage>
</organism>
<dbReference type="InterPro" id="IPR013096">
    <property type="entry name" value="Cupin_2"/>
</dbReference>
<dbReference type="PANTHER" id="PTHR35848">
    <property type="entry name" value="OXALATE-BINDING PROTEIN"/>
    <property type="match status" value="1"/>
</dbReference>
<dbReference type="EMBL" id="QEAO01000003">
    <property type="protein sequence ID" value="TPX37072.1"/>
    <property type="molecule type" value="Genomic_DNA"/>
</dbReference>
<name>A0A507CBS7_9FUNG</name>
<dbReference type="Gene3D" id="2.60.120.10">
    <property type="entry name" value="Jelly Rolls"/>
    <property type="match status" value="1"/>
</dbReference>
<reference evidence="3 4" key="1">
    <citation type="journal article" date="2019" name="Sci. Rep.">
        <title>Comparative genomics of chytrid fungi reveal insights into the obligate biotrophic and pathogenic lifestyle of Synchytrium endobioticum.</title>
        <authorList>
            <person name="van de Vossenberg B.T.L.H."/>
            <person name="Warris S."/>
            <person name="Nguyen H.D.T."/>
            <person name="van Gent-Pelzer M.P.E."/>
            <person name="Joly D.L."/>
            <person name="van de Geest H.C."/>
            <person name="Bonants P.J.M."/>
            <person name="Smith D.S."/>
            <person name="Levesque C.A."/>
            <person name="van der Lee T.A.J."/>
        </authorList>
    </citation>
    <scope>NUCLEOTIDE SEQUENCE [LARGE SCALE GENOMIC DNA]</scope>
    <source>
        <strain evidence="3 4">JEL517</strain>
    </source>
</reference>
<dbReference type="InterPro" id="IPR014710">
    <property type="entry name" value="RmlC-like_jellyroll"/>
</dbReference>
<accession>A0A507CBS7</accession>
<gene>
    <name evidence="3" type="ORF">SmJEL517_g00934</name>
</gene>
<keyword evidence="4" id="KW-1185">Reference proteome</keyword>
<protein>
    <recommendedName>
        <fullName evidence="2">Cupin type-2 domain-containing protein</fullName>
    </recommendedName>
</protein>
<evidence type="ECO:0000313" key="3">
    <source>
        <dbReference type="EMBL" id="TPX37072.1"/>
    </source>
</evidence>